<dbReference type="InterPro" id="IPR044925">
    <property type="entry name" value="His-Me_finger_sf"/>
</dbReference>
<dbReference type="GeneID" id="124626519"/>
<dbReference type="InterPro" id="IPR044929">
    <property type="entry name" value="DNA/RNA_non-sp_Endonuclease_sf"/>
</dbReference>
<evidence type="ECO:0000313" key="2">
    <source>
        <dbReference type="RefSeq" id="XP_053533321.1"/>
    </source>
</evidence>
<name>A0A9F7RAW6_ICTPU</name>
<accession>A0A9F7RAW6</accession>
<reference evidence="1" key="1">
    <citation type="journal article" date="2016" name="Nat. Commun.">
        <title>The channel catfish genome sequence provides insights into the evolution of scale formation in teleosts.</title>
        <authorList>
            <person name="Liu Z."/>
            <person name="Liu S."/>
            <person name="Yao J."/>
            <person name="Bao L."/>
            <person name="Zhang J."/>
            <person name="Li Y."/>
            <person name="Jiang C."/>
            <person name="Sun L."/>
            <person name="Wang R."/>
            <person name="Zhang Y."/>
            <person name="Zhou T."/>
            <person name="Zeng Q."/>
            <person name="Fu Q."/>
            <person name="Gao S."/>
            <person name="Li N."/>
            <person name="Koren S."/>
            <person name="Jiang Y."/>
            <person name="Zimin A."/>
            <person name="Xu P."/>
            <person name="Phillippy A.M."/>
            <person name="Geng X."/>
            <person name="Song L."/>
            <person name="Sun F."/>
            <person name="Li C."/>
            <person name="Wang X."/>
            <person name="Chen A."/>
            <person name="Jin Y."/>
            <person name="Yuan Z."/>
            <person name="Yang Y."/>
            <person name="Tan S."/>
            <person name="Peatman E."/>
            <person name="Lu J."/>
            <person name="Qin Z."/>
            <person name="Dunham R."/>
            <person name="Li Z."/>
            <person name="Sonstegard T."/>
            <person name="Feng J."/>
            <person name="Danzmann R.G."/>
            <person name="Schroeder S."/>
            <person name="Scheffler B."/>
            <person name="Duke M.V."/>
            <person name="Ballard L."/>
            <person name="Kucuktas H."/>
            <person name="Kaltenboeck L."/>
            <person name="Liu H."/>
            <person name="Armbruster J."/>
            <person name="Xie Y."/>
            <person name="Kirby M.L."/>
            <person name="Tian Y."/>
            <person name="Flanagan M.E."/>
            <person name="Mu W."/>
            <person name="Waldbieser G.C."/>
        </authorList>
    </citation>
    <scope>NUCLEOTIDE SEQUENCE [LARGE SCALE GENOMIC DNA]</scope>
    <source>
        <strain evidence="1">SDA103</strain>
    </source>
</reference>
<dbReference type="RefSeq" id="XP_053533321.1">
    <property type="nucleotide sequence ID" value="XM_053677346.1"/>
</dbReference>
<dbReference type="SUPFAM" id="SSF54060">
    <property type="entry name" value="His-Me finger endonucleases"/>
    <property type="match status" value="1"/>
</dbReference>
<dbReference type="Proteomes" id="UP000221080">
    <property type="component" value="Chromosome 29"/>
</dbReference>
<dbReference type="AlphaFoldDB" id="A0A9F7RAW6"/>
<protein>
    <submittedName>
        <fullName evidence="2">Uncharacterized protein LOC124626519</fullName>
    </submittedName>
</protein>
<gene>
    <name evidence="2" type="primary">LOC124626519</name>
</gene>
<organism evidence="1 2">
    <name type="scientific">Ictalurus punctatus</name>
    <name type="common">Channel catfish</name>
    <name type="synonym">Silurus punctatus</name>
    <dbReference type="NCBI Taxonomy" id="7998"/>
    <lineage>
        <taxon>Eukaryota</taxon>
        <taxon>Metazoa</taxon>
        <taxon>Chordata</taxon>
        <taxon>Craniata</taxon>
        <taxon>Vertebrata</taxon>
        <taxon>Euteleostomi</taxon>
        <taxon>Actinopterygii</taxon>
        <taxon>Neopterygii</taxon>
        <taxon>Teleostei</taxon>
        <taxon>Ostariophysi</taxon>
        <taxon>Siluriformes</taxon>
        <taxon>Ictaluridae</taxon>
        <taxon>Ictalurus</taxon>
    </lineage>
</organism>
<sequence>MGYHFFKVSAVLFCRNSSHSVARYNGYNFYTTLYDTKNKIPVYSAYEFHCSSVDRVDRWYVGPQVNVSPVNFQLTACGSTGNVSVILLSTVPCGAATTCVRSFLSTSSILCPLASNVSQSSHLEQAKLHSSSWGPLTISGPVAASVARLPLHRTGPTTSAWFVG</sequence>
<dbReference type="KEGG" id="ipu:124626519"/>
<dbReference type="Gene3D" id="3.40.570.10">
    <property type="entry name" value="Extracellular Endonuclease, subunit A"/>
    <property type="match status" value="1"/>
</dbReference>
<proteinExistence type="predicted"/>
<dbReference type="OrthoDB" id="69221at2759"/>
<reference evidence="2" key="2">
    <citation type="submission" date="2025-08" db="UniProtKB">
        <authorList>
            <consortium name="RefSeq"/>
        </authorList>
    </citation>
    <scope>IDENTIFICATION</scope>
    <source>
        <tissue evidence="2">Blood</tissue>
    </source>
</reference>
<keyword evidence="1" id="KW-1185">Reference proteome</keyword>
<evidence type="ECO:0000313" key="1">
    <source>
        <dbReference type="Proteomes" id="UP000221080"/>
    </source>
</evidence>